<dbReference type="OrthoDB" id="6151005at2759"/>
<dbReference type="PRINTS" id="PR00237">
    <property type="entry name" value="GPCRRHODOPSN"/>
</dbReference>
<reference evidence="11" key="1">
    <citation type="submission" date="2025-08" db="UniProtKB">
        <authorList>
            <consortium name="Ensembl"/>
        </authorList>
    </citation>
    <scope>IDENTIFICATION</scope>
</reference>
<evidence type="ECO:0000256" key="8">
    <source>
        <dbReference type="ARBA" id="ARBA00023224"/>
    </source>
</evidence>
<dbReference type="Proteomes" id="UP000694559">
    <property type="component" value="Unplaced"/>
</dbReference>
<evidence type="ECO:0000256" key="1">
    <source>
        <dbReference type="ARBA" id="ARBA00004651"/>
    </source>
</evidence>
<feature type="transmembrane region" description="Helical" evidence="9">
    <location>
        <begin position="122"/>
        <end position="140"/>
    </location>
</feature>
<dbReference type="OMA" id="YGQKYYI"/>
<evidence type="ECO:0000313" key="12">
    <source>
        <dbReference type="Proteomes" id="UP000694559"/>
    </source>
</evidence>
<dbReference type="PRINTS" id="PR00245">
    <property type="entry name" value="OLFACTORYR"/>
</dbReference>
<evidence type="ECO:0000256" key="2">
    <source>
        <dbReference type="ARBA" id="ARBA00022475"/>
    </source>
</evidence>
<dbReference type="InterPro" id="IPR017452">
    <property type="entry name" value="GPCR_Rhodpsn_7TM"/>
</dbReference>
<dbReference type="PROSITE" id="PS50262">
    <property type="entry name" value="G_PROTEIN_RECEP_F1_2"/>
    <property type="match status" value="1"/>
</dbReference>
<dbReference type="PANTHER" id="PTHR26453">
    <property type="entry name" value="OLFACTORY RECEPTOR"/>
    <property type="match status" value="1"/>
</dbReference>
<dbReference type="SUPFAM" id="SSF81321">
    <property type="entry name" value="Family A G protein-coupled receptor-like"/>
    <property type="match status" value="2"/>
</dbReference>
<proteinExistence type="predicted"/>
<protein>
    <recommendedName>
        <fullName evidence="10">G-protein coupled receptors family 1 profile domain-containing protein</fullName>
    </recommendedName>
</protein>
<feature type="transmembrane region" description="Helical" evidence="9">
    <location>
        <begin position="160"/>
        <end position="182"/>
    </location>
</feature>
<feature type="transmembrane region" description="Helical" evidence="9">
    <location>
        <begin position="27"/>
        <end position="50"/>
    </location>
</feature>
<dbReference type="FunFam" id="1.20.1070.10:FF:000001">
    <property type="entry name" value="Olfactory receptor"/>
    <property type="match status" value="1"/>
</dbReference>
<evidence type="ECO:0000256" key="9">
    <source>
        <dbReference type="SAM" id="Phobius"/>
    </source>
</evidence>
<feature type="transmembrane region" description="Helical" evidence="9">
    <location>
        <begin position="258"/>
        <end position="280"/>
    </location>
</feature>
<feature type="transmembrane region" description="Helical" evidence="9">
    <location>
        <begin position="292"/>
        <end position="310"/>
    </location>
</feature>
<dbReference type="Gene3D" id="1.20.1070.10">
    <property type="entry name" value="Rhodopsin 7-helix transmembrane proteins"/>
    <property type="match status" value="2"/>
</dbReference>
<keyword evidence="8" id="KW-0807">Transducer</keyword>
<dbReference type="GO" id="GO:0005886">
    <property type="term" value="C:plasma membrane"/>
    <property type="evidence" value="ECO:0007669"/>
    <property type="project" value="UniProtKB-SubCell"/>
</dbReference>
<keyword evidence="4 9" id="KW-0812">Transmembrane</keyword>
<evidence type="ECO:0000259" key="10">
    <source>
        <dbReference type="PROSITE" id="PS50262"/>
    </source>
</evidence>
<evidence type="ECO:0000256" key="4">
    <source>
        <dbReference type="ARBA" id="ARBA00022692"/>
    </source>
</evidence>
<dbReference type="InterPro" id="IPR000725">
    <property type="entry name" value="Olfact_rcpt"/>
</dbReference>
<name>A0A8C6VN22_NAJNA</name>
<keyword evidence="2" id="KW-1003">Cell membrane</keyword>
<dbReference type="GO" id="GO:0004984">
    <property type="term" value="F:olfactory receptor activity"/>
    <property type="evidence" value="ECO:0007669"/>
    <property type="project" value="InterPro"/>
</dbReference>
<keyword evidence="7 9" id="KW-0472">Membrane</keyword>
<dbReference type="InterPro" id="IPR000276">
    <property type="entry name" value="GPCR_Rhodpsn"/>
</dbReference>
<feature type="transmembrane region" description="Helical" evidence="9">
    <location>
        <begin position="80"/>
        <end position="102"/>
    </location>
</feature>
<dbReference type="Pfam" id="PF13853">
    <property type="entry name" value="7tm_4"/>
    <property type="match status" value="1"/>
</dbReference>
<evidence type="ECO:0000256" key="3">
    <source>
        <dbReference type="ARBA" id="ARBA00022606"/>
    </source>
</evidence>
<sequence>MECSNLSAPNEFILSGFPYPQGFKLPLLLFFSIMFALTLSGNSLIILMVISDLQLHKPMYWFLCNLSILDMTLSLHKPMYWLLCHLSILDIAFSSVVVPKVIAGFIPGGKVISFKGCVTQLYFFHFLGCAESLLYTLMAYDRFLAICKPLHYGNIMNWKVCLLLCLGTVIGGSLNSTFQTFLTFHLPYGQKYYIDYVFCDIPAMLKLACVDTKLNELMSFIDIGLVAMTCFLLILASYVYIILAILKISSSEGRNKAFSTCTAHLIVVGIYYLPVIYHYLRPATQGSMDGVVSVFYTTVTPLLNPLIYTLRNKEMKTALVKLRHKNSE</sequence>
<keyword evidence="3" id="KW-0716">Sensory transduction</keyword>
<dbReference type="AlphaFoldDB" id="A0A8C6VN22"/>
<feature type="domain" description="G-protein coupled receptors family 1 profile" evidence="10">
    <location>
        <begin position="41"/>
        <end position="308"/>
    </location>
</feature>
<feature type="transmembrane region" description="Helical" evidence="9">
    <location>
        <begin position="223"/>
        <end position="246"/>
    </location>
</feature>
<keyword evidence="12" id="KW-1185">Reference proteome</keyword>
<dbReference type="Ensembl" id="ENSNNAT00000008695.1">
    <property type="protein sequence ID" value="ENSNNAP00000008297.1"/>
    <property type="gene ID" value="ENSNNAG00000005560.1"/>
</dbReference>
<organism evidence="11 12">
    <name type="scientific">Naja naja</name>
    <name type="common">Indian cobra</name>
    <dbReference type="NCBI Taxonomy" id="35670"/>
    <lineage>
        <taxon>Eukaryota</taxon>
        <taxon>Metazoa</taxon>
        <taxon>Chordata</taxon>
        <taxon>Craniata</taxon>
        <taxon>Vertebrata</taxon>
        <taxon>Euteleostomi</taxon>
        <taxon>Lepidosauria</taxon>
        <taxon>Squamata</taxon>
        <taxon>Bifurcata</taxon>
        <taxon>Unidentata</taxon>
        <taxon>Episquamata</taxon>
        <taxon>Toxicofera</taxon>
        <taxon>Serpentes</taxon>
        <taxon>Colubroidea</taxon>
        <taxon>Elapidae</taxon>
        <taxon>Elapinae</taxon>
        <taxon>Naja</taxon>
    </lineage>
</organism>
<reference evidence="11" key="2">
    <citation type="submission" date="2025-09" db="UniProtKB">
        <authorList>
            <consortium name="Ensembl"/>
        </authorList>
    </citation>
    <scope>IDENTIFICATION</scope>
</reference>
<comment type="subcellular location">
    <subcellularLocation>
        <location evidence="1">Cell membrane</location>
        <topology evidence="1">Multi-pass membrane protein</topology>
    </subcellularLocation>
</comment>
<dbReference type="GeneTree" id="ENSGT01050000244869"/>
<evidence type="ECO:0000256" key="7">
    <source>
        <dbReference type="ARBA" id="ARBA00023136"/>
    </source>
</evidence>
<accession>A0A8C6VN22</accession>
<dbReference type="GO" id="GO:0004930">
    <property type="term" value="F:G protein-coupled receptor activity"/>
    <property type="evidence" value="ECO:0007669"/>
    <property type="project" value="InterPro"/>
</dbReference>
<keyword evidence="6 9" id="KW-1133">Transmembrane helix</keyword>
<evidence type="ECO:0000256" key="5">
    <source>
        <dbReference type="ARBA" id="ARBA00022725"/>
    </source>
</evidence>
<evidence type="ECO:0000256" key="6">
    <source>
        <dbReference type="ARBA" id="ARBA00022989"/>
    </source>
</evidence>
<keyword evidence="5" id="KW-0552">Olfaction</keyword>
<evidence type="ECO:0000313" key="11">
    <source>
        <dbReference type="Ensembl" id="ENSNNAP00000008297.1"/>
    </source>
</evidence>